<organism evidence="2 3">
    <name type="scientific">Tsukamurella paurometabola (strain ATCC 8368 / DSM 20162 / CCUG 35730 / CIP 100753 / JCM 10117 / KCTC 9821 / NBRC 16120 / NCIMB 702349 / NCTC 13040)</name>
    <name type="common">Corynebacterium paurometabolum</name>
    <dbReference type="NCBI Taxonomy" id="521096"/>
    <lineage>
        <taxon>Bacteria</taxon>
        <taxon>Bacillati</taxon>
        <taxon>Actinomycetota</taxon>
        <taxon>Actinomycetes</taxon>
        <taxon>Mycobacteriales</taxon>
        <taxon>Tsukamurellaceae</taxon>
        <taxon>Tsukamurella</taxon>
    </lineage>
</organism>
<keyword evidence="3" id="KW-1185">Reference proteome</keyword>
<accession>D5UYF9</accession>
<feature type="transmembrane region" description="Helical" evidence="1">
    <location>
        <begin position="20"/>
        <end position="40"/>
    </location>
</feature>
<keyword evidence="1" id="KW-0472">Membrane</keyword>
<evidence type="ECO:0000313" key="3">
    <source>
        <dbReference type="Proteomes" id="UP000001213"/>
    </source>
</evidence>
<dbReference type="EMBL" id="CP001966">
    <property type="protein sequence ID" value="ADG78266.1"/>
    <property type="molecule type" value="Genomic_DNA"/>
</dbReference>
<dbReference type="AlphaFoldDB" id="D5UYF9"/>
<dbReference type="KEGG" id="tpr:Tpau_1645"/>
<dbReference type="HOGENOM" id="CLU_3206623_0_0_11"/>
<proteinExistence type="predicted"/>
<name>D5UYF9_TSUPD</name>
<protein>
    <submittedName>
        <fullName evidence="2">Uncharacterized protein</fullName>
    </submittedName>
</protein>
<keyword evidence="1" id="KW-1133">Transmembrane helix</keyword>
<reference evidence="2 3" key="2">
    <citation type="journal article" date="2011" name="Stand. Genomic Sci.">
        <title>Complete genome sequence of Tsukamurella paurometabola type strain (no. 33).</title>
        <authorList>
            <person name="Munk A.C."/>
            <person name="Lapidus A."/>
            <person name="Lucas S."/>
            <person name="Nolan M."/>
            <person name="Tice H."/>
            <person name="Cheng J.F."/>
            <person name="Del Rio T.G."/>
            <person name="Goodwin L."/>
            <person name="Pitluck S."/>
            <person name="Liolios K."/>
            <person name="Huntemann M."/>
            <person name="Ivanova N."/>
            <person name="Mavromatis K."/>
            <person name="Mikhailova N."/>
            <person name="Pati A."/>
            <person name="Chen A."/>
            <person name="Palaniappan K."/>
            <person name="Tapia R."/>
            <person name="Han C."/>
            <person name="Land M."/>
            <person name="Hauser L."/>
            <person name="Chang Y.J."/>
            <person name="Jeffries C.D."/>
            <person name="Brettin T."/>
            <person name="Yasawong M."/>
            <person name="Brambilla E.M."/>
            <person name="Rohde M."/>
            <person name="Sikorski J."/>
            <person name="Goker M."/>
            <person name="Detter J.C."/>
            <person name="Woyke T."/>
            <person name="Bristow J."/>
            <person name="Eisen J.A."/>
            <person name="Markowitz V."/>
            <person name="Hugenholtz P."/>
            <person name="Kyrpides N.C."/>
            <person name="Klenk H.P."/>
        </authorList>
    </citation>
    <scope>NUCLEOTIDE SEQUENCE [LARGE SCALE GENOMIC DNA]</scope>
    <source>
        <strain evidence="3">ATCC 8368 / DSM 20162 / CCUG 35730 / CIP 100753 / JCM 10117 / KCTC 9821 / NBRC 16120 / NCIMB 702349 / NCTC 13040</strain>
    </source>
</reference>
<evidence type="ECO:0000256" key="1">
    <source>
        <dbReference type="SAM" id="Phobius"/>
    </source>
</evidence>
<reference evidence="3" key="1">
    <citation type="submission" date="2010-03" db="EMBL/GenBank/DDBJ databases">
        <title>The complete chromosome of Tsukamurella paurometabola DSM 20162.</title>
        <authorList>
            <consortium name="US DOE Joint Genome Institute (JGI-PGF)"/>
            <person name="Lucas S."/>
            <person name="Copeland A."/>
            <person name="Lapidus A."/>
            <person name="Glavina del Rio T."/>
            <person name="Dalin E."/>
            <person name="Tice H."/>
            <person name="Bruce D."/>
            <person name="Goodwin L."/>
            <person name="Pitluck S."/>
            <person name="Kyrpides N."/>
            <person name="Mavromatis K."/>
            <person name="Ivanova N."/>
            <person name="Mikhailova N."/>
            <person name="Munk A.C."/>
            <person name="Brettin T."/>
            <person name="Detter J.C."/>
            <person name="Tapia R."/>
            <person name="Han C."/>
            <person name="Larimer F."/>
            <person name="Land M."/>
            <person name="Hauser L."/>
            <person name="Markowitz V."/>
            <person name="Cheng J.-F."/>
            <person name="Hugenholtz P."/>
            <person name="Woyke T."/>
            <person name="Wu D."/>
            <person name="Jando M."/>
            <person name="Brambilla E."/>
            <person name="Klenk H.-P."/>
            <person name="Eisen J.A."/>
        </authorList>
    </citation>
    <scope>NUCLEOTIDE SEQUENCE [LARGE SCALE GENOMIC DNA]</scope>
    <source>
        <strain evidence="3">ATCC 8368 / DSM 20162 / CCUG 35730 / CIP 100753 / JCM 10117 / KCTC 9821 / NBRC 16120 / NCIMB 702349 / NCTC 13040</strain>
    </source>
</reference>
<sequence>MTADEPPSNKDRFWSWRVGLSLIVILGGFAVSLVIFISTLHDLLT</sequence>
<gene>
    <name evidence="2" type="ordered locus">Tpau_1645</name>
</gene>
<evidence type="ECO:0000313" key="2">
    <source>
        <dbReference type="EMBL" id="ADG78266.1"/>
    </source>
</evidence>
<keyword evidence="1" id="KW-0812">Transmembrane</keyword>
<dbReference type="RefSeq" id="WP_013126297.1">
    <property type="nucleotide sequence ID" value="NC_014158.1"/>
</dbReference>
<dbReference type="Proteomes" id="UP000001213">
    <property type="component" value="Chromosome"/>
</dbReference>